<keyword evidence="4 6" id="KW-1133">Transmembrane helix</keyword>
<evidence type="ECO:0000313" key="7">
    <source>
        <dbReference type="EMBL" id="KKQ70384.1"/>
    </source>
</evidence>
<dbReference type="GO" id="GO:0005886">
    <property type="term" value="C:plasma membrane"/>
    <property type="evidence" value="ECO:0007669"/>
    <property type="project" value="UniProtKB-SubCell"/>
</dbReference>
<dbReference type="Pfam" id="PF01943">
    <property type="entry name" value="Polysacc_synt"/>
    <property type="match status" value="1"/>
</dbReference>
<name>A0A0G0M9N2_9BACT</name>
<feature type="transmembrane region" description="Helical" evidence="6">
    <location>
        <begin position="108"/>
        <end position="125"/>
    </location>
</feature>
<feature type="transmembrane region" description="Helical" evidence="6">
    <location>
        <begin position="32"/>
        <end position="54"/>
    </location>
</feature>
<sequence>MPLTLKQKLYKFLRYSEKWTGTDMVYLAKGGFWLTGSKVINSAVAFGLAIAYANLLSQETYGQYKYILSIASLVGITALTGMDTSLVRSIIKGYEGSLKNVIKLRIKWGFWGMFIGFAISAYYFINENNIMAASIFIAAILSPLINAIVYNPYFEGKKLFKTLSKYSAINQVFVAILIIGSLIIFPNIIFLIFIYFFSNFLIQLILLIRTYKKYKPNDKIDPDTISFGKHLSAMNILSLVANQFDKILTWHFLGPIQLAIYSFATIPATQIQSLLKPLSIMAFPKISEQDIETTKKTLPKKVLKFWGFLILIIIVYILLSPIFYKLFFREYTDAIKYSWLFSLSLFSFPMRLFSYPLIAHAKHKDLYITNLINPVTKIIFLSIFLPLYGIWGAIFAILSATLISDAFLYYKFTKI</sequence>
<evidence type="ECO:0000256" key="6">
    <source>
        <dbReference type="SAM" id="Phobius"/>
    </source>
</evidence>
<accession>A0A0G0M9N2</accession>
<protein>
    <submittedName>
        <fullName evidence="7">Polysaccharide biosynthesis protein</fullName>
    </submittedName>
</protein>
<evidence type="ECO:0000256" key="3">
    <source>
        <dbReference type="ARBA" id="ARBA00022692"/>
    </source>
</evidence>
<comment type="subcellular location">
    <subcellularLocation>
        <location evidence="1">Cell membrane</location>
        <topology evidence="1">Multi-pass membrane protein</topology>
    </subcellularLocation>
</comment>
<evidence type="ECO:0000256" key="1">
    <source>
        <dbReference type="ARBA" id="ARBA00004651"/>
    </source>
</evidence>
<dbReference type="EMBL" id="LBUU01000005">
    <property type="protein sequence ID" value="KKQ70384.1"/>
    <property type="molecule type" value="Genomic_DNA"/>
</dbReference>
<keyword evidence="3 6" id="KW-0812">Transmembrane</keyword>
<dbReference type="Proteomes" id="UP000034022">
    <property type="component" value="Unassembled WGS sequence"/>
</dbReference>
<proteinExistence type="predicted"/>
<keyword evidence="2" id="KW-1003">Cell membrane</keyword>
<dbReference type="AlphaFoldDB" id="A0A0G0M9N2"/>
<comment type="caution">
    <text evidence="7">The sequence shown here is derived from an EMBL/GenBank/DDBJ whole genome shotgun (WGS) entry which is preliminary data.</text>
</comment>
<evidence type="ECO:0000313" key="8">
    <source>
        <dbReference type="Proteomes" id="UP000034022"/>
    </source>
</evidence>
<feature type="transmembrane region" description="Helical" evidence="6">
    <location>
        <begin position="336"/>
        <end position="354"/>
    </location>
</feature>
<dbReference type="InterPro" id="IPR002797">
    <property type="entry name" value="Polysacc_synth"/>
</dbReference>
<feature type="transmembrane region" description="Helical" evidence="6">
    <location>
        <begin position="305"/>
        <end position="324"/>
    </location>
</feature>
<organism evidence="7 8">
    <name type="scientific">Candidatus Falkowbacteria bacterium GW2011_GWE1_38_31</name>
    <dbReference type="NCBI Taxonomy" id="1618638"/>
    <lineage>
        <taxon>Bacteria</taxon>
        <taxon>Candidatus Falkowiibacteriota</taxon>
    </lineage>
</organism>
<reference evidence="7 8" key="1">
    <citation type="journal article" date="2015" name="Nature">
        <title>rRNA introns, odd ribosomes, and small enigmatic genomes across a large radiation of phyla.</title>
        <authorList>
            <person name="Brown C.T."/>
            <person name="Hug L.A."/>
            <person name="Thomas B.C."/>
            <person name="Sharon I."/>
            <person name="Castelle C.J."/>
            <person name="Singh A."/>
            <person name="Wilkins M.J."/>
            <person name="Williams K.H."/>
            <person name="Banfield J.F."/>
        </authorList>
    </citation>
    <scope>NUCLEOTIDE SEQUENCE [LARGE SCALE GENOMIC DNA]</scope>
</reference>
<evidence type="ECO:0000256" key="4">
    <source>
        <dbReference type="ARBA" id="ARBA00022989"/>
    </source>
</evidence>
<evidence type="ECO:0000256" key="5">
    <source>
        <dbReference type="ARBA" id="ARBA00023136"/>
    </source>
</evidence>
<feature type="transmembrane region" description="Helical" evidence="6">
    <location>
        <begin position="390"/>
        <end position="410"/>
    </location>
</feature>
<feature type="transmembrane region" description="Helical" evidence="6">
    <location>
        <begin position="66"/>
        <end position="87"/>
    </location>
</feature>
<feature type="transmembrane region" description="Helical" evidence="6">
    <location>
        <begin position="131"/>
        <end position="154"/>
    </location>
</feature>
<dbReference type="PANTHER" id="PTHR30250:SF11">
    <property type="entry name" value="O-ANTIGEN TRANSPORTER-RELATED"/>
    <property type="match status" value="1"/>
</dbReference>
<dbReference type="InterPro" id="IPR050833">
    <property type="entry name" value="Poly_Biosynth_Transport"/>
</dbReference>
<feature type="transmembrane region" description="Helical" evidence="6">
    <location>
        <begin position="190"/>
        <end position="208"/>
    </location>
</feature>
<evidence type="ECO:0000256" key="2">
    <source>
        <dbReference type="ARBA" id="ARBA00022475"/>
    </source>
</evidence>
<dbReference type="PANTHER" id="PTHR30250">
    <property type="entry name" value="PST FAMILY PREDICTED COLANIC ACID TRANSPORTER"/>
    <property type="match status" value="1"/>
</dbReference>
<gene>
    <name evidence="7" type="ORF">US91_C0005G0089</name>
</gene>
<keyword evidence="5 6" id="KW-0472">Membrane</keyword>